<comment type="caution">
    <text evidence="1">The sequence shown here is derived from an EMBL/GenBank/DDBJ whole genome shotgun (WGS) entry which is preliminary data.</text>
</comment>
<gene>
    <name evidence="1" type="ORF">HaLaN_20518</name>
</gene>
<keyword evidence="2" id="KW-1185">Reference proteome</keyword>
<proteinExistence type="predicted"/>
<dbReference type="Proteomes" id="UP000485058">
    <property type="component" value="Unassembled WGS sequence"/>
</dbReference>
<dbReference type="EMBL" id="BLLF01002165">
    <property type="protein sequence ID" value="GFH22974.1"/>
    <property type="molecule type" value="Genomic_DNA"/>
</dbReference>
<protein>
    <submittedName>
        <fullName evidence="1">Uncharacterized protein</fullName>
    </submittedName>
</protein>
<sequence>VLRDMDNEENVEVVVPIRSDLIEDLGREPAPAEQGLVGPMEMLPTAAIWTS</sequence>
<evidence type="ECO:0000313" key="2">
    <source>
        <dbReference type="Proteomes" id="UP000485058"/>
    </source>
</evidence>
<reference evidence="1 2" key="1">
    <citation type="submission" date="2020-02" db="EMBL/GenBank/DDBJ databases">
        <title>Draft genome sequence of Haematococcus lacustris strain NIES-144.</title>
        <authorList>
            <person name="Morimoto D."/>
            <person name="Nakagawa S."/>
            <person name="Yoshida T."/>
            <person name="Sawayama S."/>
        </authorList>
    </citation>
    <scope>NUCLEOTIDE SEQUENCE [LARGE SCALE GENOMIC DNA]</scope>
    <source>
        <strain evidence="1 2">NIES-144</strain>
    </source>
</reference>
<feature type="non-terminal residue" evidence="1">
    <location>
        <position position="1"/>
    </location>
</feature>
<dbReference type="AlphaFoldDB" id="A0A699ZWC0"/>
<feature type="non-terminal residue" evidence="1">
    <location>
        <position position="51"/>
    </location>
</feature>
<evidence type="ECO:0000313" key="1">
    <source>
        <dbReference type="EMBL" id="GFH22974.1"/>
    </source>
</evidence>
<name>A0A699ZWC0_HAELA</name>
<accession>A0A699ZWC0</accession>
<organism evidence="1 2">
    <name type="scientific">Haematococcus lacustris</name>
    <name type="common">Green alga</name>
    <name type="synonym">Haematococcus pluvialis</name>
    <dbReference type="NCBI Taxonomy" id="44745"/>
    <lineage>
        <taxon>Eukaryota</taxon>
        <taxon>Viridiplantae</taxon>
        <taxon>Chlorophyta</taxon>
        <taxon>core chlorophytes</taxon>
        <taxon>Chlorophyceae</taxon>
        <taxon>CS clade</taxon>
        <taxon>Chlamydomonadales</taxon>
        <taxon>Haematococcaceae</taxon>
        <taxon>Haematococcus</taxon>
    </lineage>
</organism>